<proteinExistence type="predicted"/>
<evidence type="ECO:0000313" key="2">
    <source>
        <dbReference type="Proteomes" id="UP000244803"/>
    </source>
</evidence>
<evidence type="ECO:0000313" key="1">
    <source>
        <dbReference type="EMBL" id="UVC54543.1"/>
    </source>
</evidence>
<dbReference type="EMBL" id="CP056067">
    <property type="protein sequence ID" value="UVC54543.1"/>
    <property type="molecule type" value="Genomic_DNA"/>
</dbReference>
<name>A0A976XIR6_THEOR</name>
<accession>A0A976XIR6</accession>
<dbReference type="InterPro" id="IPR007480">
    <property type="entry name" value="DUF529"/>
</dbReference>
<dbReference type="Pfam" id="PF04385">
    <property type="entry name" value="FAINT"/>
    <property type="match status" value="1"/>
</dbReference>
<dbReference type="AlphaFoldDB" id="A0A976XIR6"/>
<organism evidence="1 2">
    <name type="scientific">Theileria orientalis</name>
    <dbReference type="NCBI Taxonomy" id="68886"/>
    <lineage>
        <taxon>Eukaryota</taxon>
        <taxon>Sar</taxon>
        <taxon>Alveolata</taxon>
        <taxon>Apicomplexa</taxon>
        <taxon>Aconoidasida</taxon>
        <taxon>Piroplasmida</taxon>
        <taxon>Theileriidae</taxon>
        <taxon>Theileria</taxon>
    </lineage>
</organism>
<protein>
    <submittedName>
        <fullName evidence="1">Uncharacterized protein</fullName>
    </submittedName>
</protein>
<gene>
    <name evidence="1" type="ORF">MACJ_004094</name>
</gene>
<reference evidence="1" key="1">
    <citation type="submission" date="2022-07" db="EMBL/GenBank/DDBJ databases">
        <title>Evaluation of T. orientalis genome assembly methods using nanopore sequencing and analysis of variation between genomes.</title>
        <authorList>
            <person name="Yam J."/>
            <person name="Micallef M.L."/>
            <person name="Liu M."/>
            <person name="Djordjevic S.P."/>
            <person name="Bogema D.R."/>
            <person name="Jenkins C."/>
        </authorList>
    </citation>
    <scope>NUCLEOTIDE SEQUENCE</scope>
    <source>
        <strain evidence="1">Fish Creek</strain>
    </source>
</reference>
<sequence>MNPPIKYISIFFYLLSQNGQNIVNSVDFKFPNGQNTTVDSLKNRNKGLEIITENSTGPNDASKYNFRRVAENETHYIFKKGSKCTEVRAEGETVWKAKKGDFYPGAVSYYEPDEIAINFTHDLLVLYYRRGKWRSSEELLESEIESLKQPPIPNNSGIVLNISSKIYGNLFNFISDENLETFTPKEGYFFKILRQKRMIIWSVTNPNQYAASIYIWYKSLALICQVNRRWKAINFEPEPEYLELKNNLVTLDITQKANTKYIGYVWKWDFDNFIARDINLFNKVINGPDTIWEFKNQKYANHVIVRTTGRGIKTVRVFNTDFEFEDIEIKFRLVNVDVGRMESTDEIEYKEDSCQRVYEPKHGYYFKGVNDKGGEIWKTGQFYHHCCLVKVKEVNGIKEAHIYIEETRLIKIYVKKGEGMPWIKRTSRTD</sequence>
<dbReference type="Proteomes" id="UP000244803">
    <property type="component" value="Chromosome 4"/>
</dbReference>